<evidence type="ECO:0000256" key="2">
    <source>
        <dbReference type="SAM" id="MobiDB-lite"/>
    </source>
</evidence>
<keyword evidence="5" id="KW-1185">Reference proteome</keyword>
<evidence type="ECO:0000256" key="1">
    <source>
        <dbReference type="ARBA" id="ARBA00022664"/>
    </source>
</evidence>
<dbReference type="GO" id="GO:0008270">
    <property type="term" value="F:zinc ion binding"/>
    <property type="evidence" value="ECO:0007669"/>
    <property type="project" value="InterPro"/>
</dbReference>
<dbReference type="Pfam" id="PF16297">
    <property type="entry name" value="DUF4939"/>
    <property type="match status" value="1"/>
</dbReference>
<proteinExistence type="predicted"/>
<dbReference type="Proteomes" id="UP001213000">
    <property type="component" value="Unassembled WGS sequence"/>
</dbReference>
<feature type="compositionally biased region" description="Basic and acidic residues" evidence="2">
    <location>
        <begin position="415"/>
        <end position="426"/>
    </location>
</feature>
<accession>A0AAD5VHE3</accession>
<dbReference type="AlphaFoldDB" id="A0AAD5VHE3"/>
<dbReference type="EMBL" id="JANIEX010001187">
    <property type="protein sequence ID" value="KAJ3560356.1"/>
    <property type="molecule type" value="Genomic_DNA"/>
</dbReference>
<feature type="compositionally biased region" description="Low complexity" evidence="2">
    <location>
        <begin position="434"/>
        <end position="481"/>
    </location>
</feature>
<dbReference type="PANTHER" id="PTHR15503:SF22">
    <property type="entry name" value="TRANSPOSON TY3-I GAG POLYPROTEIN"/>
    <property type="match status" value="1"/>
</dbReference>
<reference evidence="4" key="1">
    <citation type="submission" date="2022-07" db="EMBL/GenBank/DDBJ databases">
        <title>Genome Sequence of Leucocoprinus birnbaumii.</title>
        <authorList>
            <person name="Buettner E."/>
        </authorList>
    </citation>
    <scope>NUCLEOTIDE SEQUENCE</scope>
    <source>
        <strain evidence="4">VT141</strain>
    </source>
</reference>
<name>A0AAD5VHE3_9AGAR</name>
<feature type="region of interest" description="Disordered" evidence="2">
    <location>
        <begin position="555"/>
        <end position="578"/>
    </location>
</feature>
<dbReference type="InterPro" id="IPR032549">
    <property type="entry name" value="DUF4939"/>
</dbReference>
<keyword evidence="1" id="KW-0507">mRNA processing</keyword>
<sequence length="578" mass="63087">MTSTRTVPAKRKTATRNPEPEPTPAPIRNVPARRGIPVGIGRLRLSRRINPALSPTPTPSSTTLGDTPIRRNPRINRLPPSTPSSSQRANNARTPSVPGGMPRSPPSGGPGNGDDENDEFEPNDEDDWICFQEIDEGPPDGNNGPPGGDDEGPPEGDNNGPPGGNNGDHQEQGNNGPPDGDDGPPEGNNNDESSESDGPGPVRHRRRGNYEDRLATVLERFADTLDGRQQNQDRHNKARVPDVFDGSSPEKLETFITQCQLYFRSNPKSFTTDESRVNFAMTYLTGTALNWFEVCLQQEEDGVMLTCVVDWYDFVAELRNTFGVANPKEEAAEALEALTMKSGEKIANYTIQFLKHSSKLSWNDEYLTHRFYKGLPNRIQDILSQRKAGKPKTFQAMKAAAEQIDSRYWERDRERARVREAAEASTRKQQPNKSAASSSSTSASASASNQRGNSQSSSNRGNNNNNSNDSSNNSNRAASQAPSTKSANTTSSADASGSNRNQPRATPKPDLTGKLDKSGKLTVEERQRRKDKGLCGYCGLAGHFVNECRKRLANQEAARAHKAEPAVPENPSSKGPEK</sequence>
<feature type="region of interest" description="Disordered" evidence="2">
    <location>
        <begin position="224"/>
        <end position="245"/>
    </location>
</feature>
<protein>
    <recommendedName>
        <fullName evidence="3">DUF4939 domain-containing protein</fullName>
    </recommendedName>
</protein>
<feature type="compositionally biased region" description="Basic and acidic residues" evidence="2">
    <location>
        <begin position="511"/>
        <end position="528"/>
    </location>
</feature>
<evidence type="ECO:0000313" key="4">
    <source>
        <dbReference type="EMBL" id="KAJ3560356.1"/>
    </source>
</evidence>
<feature type="region of interest" description="Disordered" evidence="2">
    <location>
        <begin position="1"/>
        <end position="209"/>
    </location>
</feature>
<comment type="caution">
    <text evidence="4">The sequence shown here is derived from an EMBL/GenBank/DDBJ whole genome shotgun (WGS) entry which is preliminary data.</text>
</comment>
<evidence type="ECO:0000259" key="3">
    <source>
        <dbReference type="Pfam" id="PF16297"/>
    </source>
</evidence>
<dbReference type="InterPro" id="IPR032567">
    <property type="entry name" value="RTL1-rel"/>
</dbReference>
<organism evidence="4 5">
    <name type="scientific">Leucocoprinus birnbaumii</name>
    <dbReference type="NCBI Taxonomy" id="56174"/>
    <lineage>
        <taxon>Eukaryota</taxon>
        <taxon>Fungi</taxon>
        <taxon>Dikarya</taxon>
        <taxon>Basidiomycota</taxon>
        <taxon>Agaricomycotina</taxon>
        <taxon>Agaricomycetes</taxon>
        <taxon>Agaricomycetidae</taxon>
        <taxon>Agaricales</taxon>
        <taxon>Agaricineae</taxon>
        <taxon>Agaricaceae</taxon>
        <taxon>Leucocoprinus</taxon>
    </lineage>
</organism>
<dbReference type="InterPro" id="IPR036875">
    <property type="entry name" value="Znf_CCHC_sf"/>
</dbReference>
<feature type="region of interest" description="Disordered" evidence="2">
    <location>
        <begin position="415"/>
        <end position="536"/>
    </location>
</feature>
<feature type="compositionally biased region" description="Polar residues" evidence="2">
    <location>
        <begin position="482"/>
        <end position="504"/>
    </location>
</feature>
<dbReference type="GO" id="GO:0006397">
    <property type="term" value="P:mRNA processing"/>
    <property type="evidence" value="ECO:0007669"/>
    <property type="project" value="UniProtKB-KW"/>
</dbReference>
<dbReference type="GO" id="GO:0003676">
    <property type="term" value="F:nucleic acid binding"/>
    <property type="evidence" value="ECO:0007669"/>
    <property type="project" value="InterPro"/>
</dbReference>
<dbReference type="SUPFAM" id="SSF57756">
    <property type="entry name" value="Retrovirus zinc finger-like domains"/>
    <property type="match status" value="1"/>
</dbReference>
<feature type="compositionally biased region" description="Polar residues" evidence="2">
    <location>
        <begin position="83"/>
        <end position="94"/>
    </location>
</feature>
<feature type="domain" description="DUF4939" evidence="3">
    <location>
        <begin position="230"/>
        <end position="329"/>
    </location>
</feature>
<feature type="compositionally biased region" description="Acidic residues" evidence="2">
    <location>
        <begin position="113"/>
        <end position="138"/>
    </location>
</feature>
<gene>
    <name evidence="4" type="ORF">NP233_g10891</name>
</gene>
<dbReference type="PANTHER" id="PTHR15503">
    <property type="entry name" value="LDOC1 RELATED"/>
    <property type="match status" value="1"/>
</dbReference>
<evidence type="ECO:0000313" key="5">
    <source>
        <dbReference type="Proteomes" id="UP001213000"/>
    </source>
</evidence>